<dbReference type="Proteomes" id="UP000034846">
    <property type="component" value="Unassembled WGS sequence"/>
</dbReference>
<proteinExistence type="predicted"/>
<evidence type="ECO:0000313" key="2">
    <source>
        <dbReference type="EMBL" id="KKW29668.1"/>
    </source>
</evidence>
<dbReference type="AlphaFoldDB" id="A0A0G1XEJ4"/>
<evidence type="ECO:0000256" key="1">
    <source>
        <dbReference type="SAM" id="Phobius"/>
    </source>
</evidence>
<name>A0A0G1XEJ4_9BACT</name>
<protein>
    <submittedName>
        <fullName evidence="2">Uncharacterized protein</fullName>
    </submittedName>
</protein>
<accession>A0A0G1XEJ4</accession>
<feature type="transmembrane region" description="Helical" evidence="1">
    <location>
        <begin position="125"/>
        <end position="147"/>
    </location>
</feature>
<organism evidence="2 3">
    <name type="scientific">Candidatus Uhrbacteria bacterium GW2011_GWD2_52_7</name>
    <dbReference type="NCBI Taxonomy" id="1618989"/>
    <lineage>
        <taxon>Bacteria</taxon>
        <taxon>Candidatus Uhriibacteriota</taxon>
    </lineage>
</organism>
<keyword evidence="1" id="KW-0812">Transmembrane</keyword>
<comment type="caution">
    <text evidence="2">The sequence shown here is derived from an EMBL/GenBank/DDBJ whole genome shotgun (WGS) entry which is preliminary data.</text>
</comment>
<reference evidence="2 3" key="1">
    <citation type="journal article" date="2015" name="Nature">
        <title>rRNA introns, odd ribosomes, and small enigmatic genomes across a large radiation of phyla.</title>
        <authorList>
            <person name="Brown C.T."/>
            <person name="Hug L.A."/>
            <person name="Thomas B.C."/>
            <person name="Sharon I."/>
            <person name="Castelle C.J."/>
            <person name="Singh A."/>
            <person name="Wilkins M.J."/>
            <person name="Williams K.H."/>
            <person name="Banfield J.F."/>
        </authorList>
    </citation>
    <scope>NUCLEOTIDE SEQUENCE [LARGE SCALE GENOMIC DNA]</scope>
</reference>
<evidence type="ECO:0000313" key="3">
    <source>
        <dbReference type="Proteomes" id="UP000034846"/>
    </source>
</evidence>
<feature type="transmembrane region" description="Helical" evidence="1">
    <location>
        <begin position="7"/>
        <end position="29"/>
    </location>
</feature>
<sequence>MGKWFIAFIITYVCVGMSFVRLTDFLIAIATDSPIQWHASTSAAMFLLTFIIAEQWSDRVIAIVNALDAWIHKRVMNPVFAWMQRWLHVNRFDLLRYGLVVNVVLPALVMLEAVHDVSIGKSSGIVMILITMLYVSDIVSAGFGNLWSALKNASERFEHGQFTAAEPVLVNFCRGRTQMRKIWTIFIYAEFQYTLYPRYVGEHWSSEVMYTLMMIGFWLFAHLYDSNDIDPRDRTYLLGPQDQEAS</sequence>
<dbReference type="EMBL" id="LCRD01000036">
    <property type="protein sequence ID" value="KKW29668.1"/>
    <property type="molecule type" value="Genomic_DNA"/>
</dbReference>
<keyword evidence="1" id="KW-1133">Transmembrane helix</keyword>
<keyword evidence="1" id="KW-0472">Membrane</keyword>
<feature type="transmembrane region" description="Helical" evidence="1">
    <location>
        <begin position="94"/>
        <end position="113"/>
    </location>
</feature>
<gene>
    <name evidence="2" type="ORF">UY72_C0036G0010</name>
</gene>